<dbReference type="InterPro" id="IPR002931">
    <property type="entry name" value="Transglutaminase-like"/>
</dbReference>
<keyword evidence="2" id="KW-0732">Signal</keyword>
<feature type="compositionally biased region" description="Basic and acidic residues" evidence="1">
    <location>
        <begin position="72"/>
        <end position="91"/>
    </location>
</feature>
<feature type="chain" id="PRO_5039389973" description="Transglutaminase-like domain-containing protein" evidence="2">
    <location>
        <begin position="21"/>
        <end position="438"/>
    </location>
</feature>
<evidence type="ECO:0000259" key="3">
    <source>
        <dbReference type="Pfam" id="PF01841"/>
    </source>
</evidence>
<dbReference type="Gene3D" id="3.10.620.30">
    <property type="match status" value="1"/>
</dbReference>
<dbReference type="PANTHER" id="PTHR46333">
    <property type="entry name" value="CYTOKINESIS PROTEIN 3"/>
    <property type="match status" value="1"/>
</dbReference>
<dbReference type="Pfam" id="PF01841">
    <property type="entry name" value="Transglut_core"/>
    <property type="match status" value="1"/>
</dbReference>
<dbReference type="PROSITE" id="PS51257">
    <property type="entry name" value="PROKAR_LIPOPROTEIN"/>
    <property type="match status" value="1"/>
</dbReference>
<dbReference type="InterPro" id="IPR038765">
    <property type="entry name" value="Papain-like_cys_pep_sf"/>
</dbReference>
<dbReference type="InterPro" id="IPR052557">
    <property type="entry name" value="CAP/Cytokinesis_protein"/>
</dbReference>
<feature type="compositionally biased region" description="Low complexity" evidence="1">
    <location>
        <begin position="92"/>
        <end position="103"/>
    </location>
</feature>
<dbReference type="SUPFAM" id="SSF54001">
    <property type="entry name" value="Cysteine proteinases"/>
    <property type="match status" value="1"/>
</dbReference>
<evidence type="ECO:0000313" key="5">
    <source>
        <dbReference type="Proteomes" id="UP000886741"/>
    </source>
</evidence>
<evidence type="ECO:0000256" key="2">
    <source>
        <dbReference type="SAM" id="SignalP"/>
    </source>
</evidence>
<dbReference type="AlphaFoldDB" id="A0A9D1F954"/>
<reference evidence="4" key="2">
    <citation type="journal article" date="2021" name="PeerJ">
        <title>Extensive microbial diversity within the chicken gut microbiome revealed by metagenomics and culture.</title>
        <authorList>
            <person name="Gilroy R."/>
            <person name="Ravi A."/>
            <person name="Getino M."/>
            <person name="Pursley I."/>
            <person name="Horton D.L."/>
            <person name="Alikhan N.F."/>
            <person name="Baker D."/>
            <person name="Gharbi K."/>
            <person name="Hall N."/>
            <person name="Watson M."/>
            <person name="Adriaenssens E.M."/>
            <person name="Foster-Nyarko E."/>
            <person name="Jarju S."/>
            <person name="Secka A."/>
            <person name="Antonio M."/>
            <person name="Oren A."/>
            <person name="Chaudhuri R.R."/>
            <person name="La Ragione R."/>
            <person name="Hildebrand F."/>
            <person name="Pallen M.J."/>
        </authorList>
    </citation>
    <scope>NUCLEOTIDE SEQUENCE</scope>
    <source>
        <strain evidence="4">ChiBcec16-1751</strain>
    </source>
</reference>
<reference evidence="4" key="1">
    <citation type="submission" date="2020-10" db="EMBL/GenBank/DDBJ databases">
        <authorList>
            <person name="Gilroy R."/>
        </authorList>
    </citation>
    <scope>NUCLEOTIDE SEQUENCE</scope>
    <source>
        <strain evidence="4">ChiBcec16-1751</strain>
    </source>
</reference>
<feature type="domain" description="Transglutaminase-like" evidence="3">
    <location>
        <begin position="295"/>
        <end position="396"/>
    </location>
</feature>
<proteinExistence type="predicted"/>
<dbReference type="Proteomes" id="UP000886741">
    <property type="component" value="Unassembled WGS sequence"/>
</dbReference>
<name>A0A9D1F954_9FIRM</name>
<dbReference type="EMBL" id="DVJJ01000028">
    <property type="protein sequence ID" value="HIS64051.1"/>
    <property type="molecule type" value="Genomic_DNA"/>
</dbReference>
<feature type="signal peptide" evidence="2">
    <location>
        <begin position="1"/>
        <end position="20"/>
    </location>
</feature>
<gene>
    <name evidence="4" type="ORF">IAA83_01595</name>
</gene>
<protein>
    <recommendedName>
        <fullName evidence="3">Transglutaminase-like domain-containing protein</fullName>
    </recommendedName>
</protein>
<comment type="caution">
    <text evidence="4">The sequence shown here is derived from an EMBL/GenBank/DDBJ whole genome shotgun (WGS) entry which is preliminary data.</text>
</comment>
<evidence type="ECO:0000256" key="1">
    <source>
        <dbReference type="SAM" id="MobiDB-lite"/>
    </source>
</evidence>
<organism evidence="4 5">
    <name type="scientific">Candidatus Avoscillospira avistercoris</name>
    <dbReference type="NCBI Taxonomy" id="2840707"/>
    <lineage>
        <taxon>Bacteria</taxon>
        <taxon>Bacillati</taxon>
        <taxon>Bacillota</taxon>
        <taxon>Clostridia</taxon>
        <taxon>Eubacteriales</taxon>
        <taxon>Oscillospiraceae</taxon>
        <taxon>Oscillospiraceae incertae sedis</taxon>
        <taxon>Candidatus Avoscillospira</taxon>
    </lineage>
</organism>
<evidence type="ECO:0000313" key="4">
    <source>
        <dbReference type="EMBL" id="HIS64051.1"/>
    </source>
</evidence>
<dbReference type="PANTHER" id="PTHR46333:SF2">
    <property type="entry name" value="CYTOKINESIS PROTEIN 3"/>
    <property type="match status" value="1"/>
</dbReference>
<dbReference type="GO" id="GO:0005737">
    <property type="term" value="C:cytoplasm"/>
    <property type="evidence" value="ECO:0007669"/>
    <property type="project" value="TreeGrafter"/>
</dbReference>
<sequence length="438" mass="48508">MYQKFAMLAVVLLLLTACQAKPKPAELAPVPPGPEETVSQEKPEANTPPTDIGTPEQETLPMEPLEPAETGPAEKPKPEEEKQPPAAEKPEQPAAGAGEQPPATETPKEPAQKPDSLPMPTTQQEITDILREAILQKQETVQLDISQMTWVYGADLDLQNAYFDVLNQWPELKYAYDVQFSQTDQKVDYTIFYMPYQTDAYAQGIPEGAVEIRTLKDILTVTDSLLDGTSSQSIAITNADLQVDDLQRALLHGGYGFIVCTLNGDGTEILVAPGIEKTLEDSAAAVETTRQMAEDLVAELVTPDMTDRQKVEAVYQWITDNVEYDWRYYQAPETMPKISTTALGALRDHVAICGGYSWALKTMLDVCGVESYPVSGVLGSEYHAWNYVILDGKGYYCDPTSDRGGGQYWFLRTKEKLQSEGRHTWDADFYECLTADAD</sequence>
<feature type="region of interest" description="Disordered" evidence="1">
    <location>
        <begin position="24"/>
        <end position="120"/>
    </location>
</feature>
<accession>A0A9D1F954</accession>